<keyword evidence="3" id="KW-1185">Reference proteome</keyword>
<comment type="caution">
    <text evidence="2">The sequence shown here is derived from an EMBL/GenBank/DDBJ whole genome shotgun (WGS) entry which is preliminary data.</text>
</comment>
<gene>
    <name evidence="2" type="ORF">GCWU000324_01257</name>
</gene>
<protein>
    <submittedName>
        <fullName evidence="2">Phage portal protein, PBSX family</fullName>
    </submittedName>
</protein>
<proteinExistence type="inferred from homology"/>
<evidence type="ECO:0000256" key="1">
    <source>
        <dbReference type="ARBA" id="ARBA00006799"/>
    </source>
</evidence>
<accession>C4GGI9</accession>
<dbReference type="InterPro" id="IPR006944">
    <property type="entry name" value="Phage/GTA_portal"/>
</dbReference>
<dbReference type="HOGENOM" id="CLU_068879_0_0_4"/>
<evidence type="ECO:0000313" key="2">
    <source>
        <dbReference type="EMBL" id="EEP69344.1"/>
    </source>
</evidence>
<dbReference type="Proteomes" id="UP000003009">
    <property type="component" value="Unassembled WGS sequence"/>
</dbReference>
<sequence>MFDFLKFKRKSAPALPQAASADVFSYSDVLGEFSVFDFLGVVDNGRFFEMPVSLVDLERLLRSGVHHASAIYAKINILKVTFTPTRFLSRSEFEKFAFNYLVLGNGYLEIQRNRFGVPVSVQNRLAMYMRRASNLHDFVYLRYGMGLGLGLNYDEIAGEDVIHVMQPNLKQEVYGLPYYLAALDSVDLNAAATRFRVRYYQNGSHAGFILYSTDAKIDEEGWANIKEQLRQAKGNGNFKNIVIRSPDGSPDGLKLIPIAEVAAKDDFLNIKTISAEDMMAIHRVPPALMGVVPKNTSGLGDAETVARVFATNEVKPLQQTFLDINERVGLELFKFDDYVIA</sequence>
<reference evidence="2" key="1">
    <citation type="submission" date="2009-04" db="EMBL/GenBank/DDBJ databases">
        <authorList>
            <person name="Weinstock G."/>
            <person name="Sodergren E."/>
            <person name="Clifton S."/>
            <person name="Fulton L."/>
            <person name="Fulton B."/>
            <person name="Courtney L."/>
            <person name="Fronick C."/>
            <person name="Harrison M."/>
            <person name="Strong C."/>
            <person name="Farmer C."/>
            <person name="Delahaunty K."/>
            <person name="Markovic C."/>
            <person name="Hall O."/>
            <person name="Minx P."/>
            <person name="Tomlinson C."/>
            <person name="Mitreva M."/>
            <person name="Nelson J."/>
            <person name="Hou S."/>
            <person name="Wollam A."/>
            <person name="Pepin K.H."/>
            <person name="Johnson M."/>
            <person name="Bhonagiri V."/>
            <person name="Nash W.E."/>
            <person name="Warren W."/>
            <person name="Chinwalla A."/>
            <person name="Mardis E.R."/>
            <person name="Wilson R.K."/>
        </authorList>
    </citation>
    <scope>NUCLEOTIDE SEQUENCE [LARGE SCALE GENOMIC DNA]</scope>
    <source>
        <strain evidence="2">ATCC 51147</strain>
    </source>
</reference>
<dbReference type="OrthoDB" id="5449776at2"/>
<dbReference type="EMBL" id="ACJW02000002">
    <property type="protein sequence ID" value="EEP69344.1"/>
    <property type="molecule type" value="Genomic_DNA"/>
</dbReference>
<dbReference type="AlphaFoldDB" id="C4GGI9"/>
<dbReference type="STRING" id="629741.GCWU000324_01257"/>
<name>C4GGI9_9NEIS</name>
<dbReference type="InterPro" id="IPR006430">
    <property type="entry name" value="Phage_portal_PBSX"/>
</dbReference>
<organism evidence="2 3">
    <name type="scientific">Kingella oralis ATCC 51147</name>
    <dbReference type="NCBI Taxonomy" id="629741"/>
    <lineage>
        <taxon>Bacteria</taxon>
        <taxon>Pseudomonadati</taxon>
        <taxon>Pseudomonadota</taxon>
        <taxon>Betaproteobacteria</taxon>
        <taxon>Neisseriales</taxon>
        <taxon>Neisseriaceae</taxon>
        <taxon>Kingella</taxon>
    </lineage>
</organism>
<comment type="similarity">
    <text evidence="1">Belongs to the phage portal family. PBSX subfamily.</text>
</comment>
<dbReference type="Pfam" id="PF04860">
    <property type="entry name" value="Phage_portal"/>
    <property type="match status" value="1"/>
</dbReference>
<dbReference type="GeneID" id="84906509"/>
<dbReference type="NCBIfam" id="TIGR01540">
    <property type="entry name" value="portal_PBSX"/>
    <property type="match status" value="1"/>
</dbReference>
<dbReference type="RefSeq" id="WP_003795406.1">
    <property type="nucleotide sequence ID" value="NZ_GG665871.1"/>
</dbReference>
<evidence type="ECO:0000313" key="3">
    <source>
        <dbReference type="Proteomes" id="UP000003009"/>
    </source>
</evidence>